<keyword evidence="4" id="KW-1185">Reference proteome</keyword>
<keyword evidence="1" id="KW-0175">Coiled coil</keyword>
<keyword evidence="2" id="KW-0812">Transmembrane</keyword>
<keyword evidence="2" id="KW-1133">Transmembrane helix</keyword>
<feature type="transmembrane region" description="Helical" evidence="2">
    <location>
        <begin position="6"/>
        <end position="24"/>
    </location>
</feature>
<dbReference type="AlphaFoldDB" id="A0A2N3IBA5"/>
<evidence type="ECO:0000313" key="4">
    <source>
        <dbReference type="Proteomes" id="UP000233618"/>
    </source>
</evidence>
<evidence type="ECO:0000256" key="2">
    <source>
        <dbReference type="SAM" id="Phobius"/>
    </source>
</evidence>
<evidence type="ECO:0000256" key="1">
    <source>
        <dbReference type="SAM" id="Coils"/>
    </source>
</evidence>
<keyword evidence="2" id="KW-0472">Membrane</keyword>
<gene>
    <name evidence="3" type="ORF">BZG01_07290</name>
</gene>
<dbReference type="EMBL" id="MVDE01000008">
    <property type="protein sequence ID" value="PKQ67533.1"/>
    <property type="molecule type" value="Genomic_DNA"/>
</dbReference>
<feature type="coiled-coil region" evidence="1">
    <location>
        <begin position="30"/>
        <end position="120"/>
    </location>
</feature>
<name>A0A2N3IBA5_9BACT</name>
<protein>
    <submittedName>
        <fullName evidence="3">Uncharacterized protein</fullName>
    </submittedName>
</protein>
<organism evidence="3 4">
    <name type="scientific">Labilibaculum manganireducens</name>
    <dbReference type="NCBI Taxonomy" id="1940525"/>
    <lineage>
        <taxon>Bacteria</taxon>
        <taxon>Pseudomonadati</taxon>
        <taxon>Bacteroidota</taxon>
        <taxon>Bacteroidia</taxon>
        <taxon>Marinilabiliales</taxon>
        <taxon>Marinifilaceae</taxon>
        <taxon>Labilibaculum</taxon>
    </lineage>
</organism>
<sequence>MEKFKNALTLVLTILVVVVLYFVVSGNSKLKETQNTINQVNKELSVLKDSIGKAQQSLSFVLNKLEFTENELKILKNERDILELEEQQRGTRNKEELKVLKEQILKKEEMKKELQKCANTFEL</sequence>
<dbReference type="RefSeq" id="WP_101309166.1">
    <property type="nucleotide sequence ID" value="NZ_MVDE01000008.1"/>
</dbReference>
<accession>A0A2N3IBA5</accession>
<reference evidence="3 4" key="1">
    <citation type="journal article" date="2017" name="Front. Microbiol.">
        <title>Labilibaculum manganireducens gen. nov., sp. nov. and Labilibaculum filiforme sp. nov., Novel Bacteroidetes Isolated from Subsurface Sediments of the Baltic Sea.</title>
        <authorList>
            <person name="Vandieken V."/>
            <person name="Marshall I.P."/>
            <person name="Niemann H."/>
            <person name="Engelen B."/>
            <person name="Cypionka H."/>
        </authorList>
    </citation>
    <scope>NUCLEOTIDE SEQUENCE [LARGE SCALE GENOMIC DNA]</scope>
    <source>
        <strain evidence="3 4">59.10-2M</strain>
    </source>
</reference>
<proteinExistence type="predicted"/>
<dbReference type="Proteomes" id="UP000233618">
    <property type="component" value="Unassembled WGS sequence"/>
</dbReference>
<evidence type="ECO:0000313" key="3">
    <source>
        <dbReference type="EMBL" id="PKQ67533.1"/>
    </source>
</evidence>
<comment type="caution">
    <text evidence="3">The sequence shown here is derived from an EMBL/GenBank/DDBJ whole genome shotgun (WGS) entry which is preliminary data.</text>
</comment>